<dbReference type="Pfam" id="PF08263">
    <property type="entry name" value="LRRNT_2"/>
    <property type="match status" value="1"/>
</dbReference>
<dbReference type="FunFam" id="3.80.10.10:FF:000400">
    <property type="entry name" value="Nuclear pore complex protein NUP107"/>
    <property type="match status" value="1"/>
</dbReference>
<name>A0A8K0MWW0_COCNU</name>
<dbReference type="GO" id="GO:0016020">
    <property type="term" value="C:membrane"/>
    <property type="evidence" value="ECO:0007669"/>
    <property type="project" value="UniProtKB-SubCell"/>
</dbReference>
<gene>
    <name evidence="8" type="ORF">COCNU_02G007660</name>
</gene>
<keyword evidence="8" id="KW-0675">Receptor</keyword>
<evidence type="ECO:0000256" key="6">
    <source>
        <dbReference type="SAM" id="SignalP"/>
    </source>
</evidence>
<dbReference type="OrthoDB" id="497568at2759"/>
<evidence type="ECO:0000256" key="3">
    <source>
        <dbReference type="ARBA" id="ARBA00022729"/>
    </source>
</evidence>
<evidence type="ECO:0000259" key="7">
    <source>
        <dbReference type="Pfam" id="PF08263"/>
    </source>
</evidence>
<evidence type="ECO:0000313" key="8">
    <source>
        <dbReference type="EMBL" id="KAG1330798.1"/>
    </source>
</evidence>
<feature type="signal peptide" evidence="6">
    <location>
        <begin position="1"/>
        <end position="24"/>
    </location>
</feature>
<comment type="caution">
    <text evidence="8">The sequence shown here is derived from an EMBL/GenBank/DDBJ whole genome shotgun (WGS) entry which is preliminary data.</text>
</comment>
<keyword evidence="8" id="KW-0418">Kinase</keyword>
<proteinExistence type="predicted"/>
<dbReference type="Gene3D" id="3.80.10.10">
    <property type="entry name" value="Ribonuclease Inhibitor"/>
    <property type="match status" value="3"/>
</dbReference>
<dbReference type="InterPro" id="IPR053059">
    <property type="entry name" value="Inactive_SerThr-Kinase_ABA"/>
</dbReference>
<evidence type="ECO:0000256" key="5">
    <source>
        <dbReference type="ARBA" id="ARBA00023136"/>
    </source>
</evidence>
<comment type="subcellular location">
    <subcellularLocation>
        <location evidence="1">Membrane</location>
    </subcellularLocation>
</comment>
<dbReference type="InterPro" id="IPR013210">
    <property type="entry name" value="LRR_N_plant-typ"/>
</dbReference>
<reference evidence="8" key="2">
    <citation type="submission" date="2019-07" db="EMBL/GenBank/DDBJ databases">
        <authorList>
            <person name="Yang Y."/>
            <person name="Bocs S."/>
            <person name="Baudouin L."/>
        </authorList>
    </citation>
    <scope>NUCLEOTIDE SEQUENCE</scope>
    <source>
        <tissue evidence="8">Spear leaf of Hainan Tall coconut</tissue>
    </source>
</reference>
<keyword evidence="4" id="KW-0677">Repeat</keyword>
<feature type="domain" description="Leucine-rich repeat-containing N-terminal plant-type" evidence="7">
    <location>
        <begin position="28"/>
        <end position="72"/>
    </location>
</feature>
<dbReference type="GO" id="GO:0016301">
    <property type="term" value="F:kinase activity"/>
    <property type="evidence" value="ECO:0007669"/>
    <property type="project" value="UniProtKB-KW"/>
</dbReference>
<sequence length="533" mass="58534">MDPHTHLLLLLHLLFFTALRGLSAASASDDIRSLLEFKKGIHTDPFRVVDSWMPPTAGSAACPRDWHGISCDDSGAVVSLALDGLGLAGDLKFTTLIGLKSLRNLTLSGNAFTGRLVPTIGTMASLQHLDLSGNQFYGPVPRRITELSRLIHLNLSRNHFTQGFPTGIWKLQQLRVLDLRSNNFWGDIVVLLSELWNAEYIDLSDNAFYGGIRMDSGNLSSLGNTLRYLNLSNNKLNGGFFSSNSLRVFKSLDVLDLGYNQLNGELPTFDSLYNLKVFRAASNQLYGYIPEALFGSTMQLMELDLSGNGFTGQYPNEASQFANLISIKIRNNSLVGPILPILFRSLTLTKIGNMQRLKLLDLGNNTLSGELPRTVPQNLQRFPSTSFHPGNALLVFSDALPAGDNNTGFSGSRSHCLKSGIQVAFIVGTIAARSMSAQKELLTEAVEYGYSDSKGVSESRKLDVLEDYRLAGELFLLDNSLMFTAEELSHAPAEVLGRGSHDYVDGDNLALYLYGNLSLYVFAIRNVLLVHQN</sequence>
<dbReference type="PANTHER" id="PTHR48003:SF5">
    <property type="entry name" value="OS07G0626500 PROTEIN"/>
    <property type="match status" value="1"/>
</dbReference>
<keyword evidence="2" id="KW-0433">Leucine-rich repeat</keyword>
<dbReference type="Pfam" id="PF00560">
    <property type="entry name" value="LRR_1"/>
    <property type="match status" value="5"/>
</dbReference>
<dbReference type="AlphaFoldDB" id="A0A8K0MWW0"/>
<dbReference type="InterPro" id="IPR032675">
    <property type="entry name" value="LRR_dom_sf"/>
</dbReference>
<evidence type="ECO:0000256" key="1">
    <source>
        <dbReference type="ARBA" id="ARBA00004370"/>
    </source>
</evidence>
<protein>
    <submittedName>
        <fullName evidence="8">Putative inactive receptor kinase</fullName>
    </submittedName>
</protein>
<dbReference type="SUPFAM" id="SSF52058">
    <property type="entry name" value="L domain-like"/>
    <property type="match status" value="1"/>
</dbReference>
<keyword evidence="9" id="KW-1185">Reference proteome</keyword>
<dbReference type="PANTHER" id="PTHR48003">
    <property type="entry name" value="OS07G0626500 PROTEIN"/>
    <property type="match status" value="1"/>
</dbReference>
<keyword evidence="3 6" id="KW-0732">Signal</keyword>
<accession>A0A8K0MWW0</accession>
<feature type="chain" id="PRO_5035480232" evidence="6">
    <location>
        <begin position="25"/>
        <end position="533"/>
    </location>
</feature>
<evidence type="ECO:0000313" key="9">
    <source>
        <dbReference type="Proteomes" id="UP000797356"/>
    </source>
</evidence>
<evidence type="ECO:0000256" key="2">
    <source>
        <dbReference type="ARBA" id="ARBA00022614"/>
    </source>
</evidence>
<keyword evidence="5" id="KW-0472">Membrane</keyword>
<reference evidence="8" key="1">
    <citation type="journal article" date="2017" name="Gigascience">
        <title>The genome draft of coconut (Cocos nucifera).</title>
        <authorList>
            <person name="Xiao Y."/>
            <person name="Xu P."/>
            <person name="Fan H."/>
            <person name="Baudouin L."/>
            <person name="Xia W."/>
            <person name="Bocs S."/>
            <person name="Xu J."/>
            <person name="Li Q."/>
            <person name="Guo A."/>
            <person name="Zhou L."/>
            <person name="Li J."/>
            <person name="Wu Y."/>
            <person name="Ma Z."/>
            <person name="Armero A."/>
            <person name="Issali A.E."/>
            <person name="Liu N."/>
            <person name="Peng M."/>
            <person name="Yang Y."/>
        </authorList>
    </citation>
    <scope>NUCLEOTIDE SEQUENCE</scope>
    <source>
        <tissue evidence="8">Spear leaf of Hainan Tall coconut</tissue>
    </source>
</reference>
<keyword evidence="8" id="KW-0808">Transferase</keyword>
<evidence type="ECO:0000256" key="4">
    <source>
        <dbReference type="ARBA" id="ARBA00022737"/>
    </source>
</evidence>
<dbReference type="Proteomes" id="UP000797356">
    <property type="component" value="Chromosome 2"/>
</dbReference>
<organism evidence="8 9">
    <name type="scientific">Cocos nucifera</name>
    <name type="common">Coconut palm</name>
    <dbReference type="NCBI Taxonomy" id="13894"/>
    <lineage>
        <taxon>Eukaryota</taxon>
        <taxon>Viridiplantae</taxon>
        <taxon>Streptophyta</taxon>
        <taxon>Embryophyta</taxon>
        <taxon>Tracheophyta</taxon>
        <taxon>Spermatophyta</taxon>
        <taxon>Magnoliopsida</taxon>
        <taxon>Liliopsida</taxon>
        <taxon>Arecaceae</taxon>
        <taxon>Arecoideae</taxon>
        <taxon>Cocoseae</taxon>
        <taxon>Attaleinae</taxon>
        <taxon>Cocos</taxon>
    </lineage>
</organism>
<dbReference type="InterPro" id="IPR001611">
    <property type="entry name" value="Leu-rich_rpt"/>
</dbReference>
<dbReference type="EMBL" id="CM017873">
    <property type="protein sequence ID" value="KAG1330798.1"/>
    <property type="molecule type" value="Genomic_DNA"/>
</dbReference>